<gene>
    <name evidence="1" type="ORF">LCGC14_2220980</name>
</gene>
<dbReference type="EMBL" id="LAZR01029672">
    <property type="protein sequence ID" value="KKL58874.1"/>
    <property type="molecule type" value="Genomic_DNA"/>
</dbReference>
<comment type="caution">
    <text evidence="1">The sequence shown here is derived from an EMBL/GenBank/DDBJ whole genome shotgun (WGS) entry which is preliminary data.</text>
</comment>
<protein>
    <submittedName>
        <fullName evidence="1">Uncharacterized protein</fullName>
    </submittedName>
</protein>
<sequence>MAFRKNVTIYEKGDTKVYINQCHNPGKKTNFYAVRKDWKSARAEYLGSISWNGAWRQYCFYSDDLVFWSSGCLKGIVDFLERINKEHRKKIRK</sequence>
<organism evidence="1">
    <name type="scientific">marine sediment metagenome</name>
    <dbReference type="NCBI Taxonomy" id="412755"/>
    <lineage>
        <taxon>unclassified sequences</taxon>
        <taxon>metagenomes</taxon>
        <taxon>ecological metagenomes</taxon>
    </lineage>
</organism>
<proteinExistence type="predicted"/>
<reference evidence="1" key="1">
    <citation type="journal article" date="2015" name="Nature">
        <title>Complex archaea that bridge the gap between prokaryotes and eukaryotes.</title>
        <authorList>
            <person name="Spang A."/>
            <person name="Saw J.H."/>
            <person name="Jorgensen S.L."/>
            <person name="Zaremba-Niedzwiedzka K."/>
            <person name="Martijn J."/>
            <person name="Lind A.E."/>
            <person name="van Eijk R."/>
            <person name="Schleper C."/>
            <person name="Guy L."/>
            <person name="Ettema T.J."/>
        </authorList>
    </citation>
    <scope>NUCLEOTIDE SEQUENCE</scope>
</reference>
<evidence type="ECO:0000313" key="1">
    <source>
        <dbReference type="EMBL" id="KKL58874.1"/>
    </source>
</evidence>
<dbReference type="AlphaFoldDB" id="A0A0F9DB41"/>
<name>A0A0F9DB41_9ZZZZ</name>
<accession>A0A0F9DB41</accession>